<dbReference type="Gene3D" id="3.90.640.10">
    <property type="entry name" value="Actin, Chain A, domain 4"/>
    <property type="match status" value="1"/>
</dbReference>
<evidence type="ECO:0000313" key="2">
    <source>
        <dbReference type="EMBL" id="GES91945.1"/>
    </source>
</evidence>
<evidence type="ECO:0000313" key="1">
    <source>
        <dbReference type="EMBL" id="GBC02581.1"/>
    </source>
</evidence>
<dbReference type="SUPFAM" id="SSF53067">
    <property type="entry name" value="Actin-like ATPase domain"/>
    <property type="match status" value="2"/>
</dbReference>
<dbReference type="EMBL" id="BEXD01003837">
    <property type="protein sequence ID" value="GBC02581.1"/>
    <property type="molecule type" value="Genomic_DNA"/>
</dbReference>
<dbReference type="Proteomes" id="UP000615446">
    <property type="component" value="Unassembled WGS sequence"/>
</dbReference>
<comment type="caution">
    <text evidence="1">The sequence shown here is derived from an EMBL/GenBank/DDBJ whole genome shotgun (WGS) entry which is preliminary data.</text>
</comment>
<dbReference type="PANTHER" id="PTHR14187">
    <property type="entry name" value="ALPHA KINASE/ELONGATION FACTOR 2 KINASE"/>
    <property type="match status" value="1"/>
</dbReference>
<reference evidence="2" key="2">
    <citation type="submission" date="2019-10" db="EMBL/GenBank/DDBJ databases">
        <title>Conservation and host-specific expression of non-tandemly repeated heterogenous ribosome RNA gene in arbuscular mycorrhizal fungi.</title>
        <authorList>
            <person name="Maeda T."/>
            <person name="Kobayashi Y."/>
            <person name="Nakagawa T."/>
            <person name="Ezawa T."/>
            <person name="Yamaguchi K."/>
            <person name="Bino T."/>
            <person name="Nishimoto Y."/>
            <person name="Shigenobu S."/>
            <person name="Kawaguchi M."/>
        </authorList>
    </citation>
    <scope>NUCLEOTIDE SEQUENCE</scope>
    <source>
        <strain evidence="2">HR1</strain>
    </source>
</reference>
<dbReference type="PANTHER" id="PTHR14187:SF5">
    <property type="entry name" value="HEAT SHOCK 70 KDA PROTEIN 12A"/>
    <property type="match status" value="1"/>
</dbReference>
<gene>
    <name evidence="2" type="ORF">RCL2_001874300</name>
    <name evidence="1" type="ORF">RclHR1_00470011</name>
</gene>
<dbReference type="STRING" id="94130.A0A2Z6RK88"/>
<dbReference type="Proteomes" id="UP000247702">
    <property type="component" value="Unassembled WGS sequence"/>
</dbReference>
<dbReference type="AlphaFoldDB" id="A0A2Z6RK88"/>
<name>A0A2Z6RK88_9GLOM</name>
<accession>A0A2Z6RK88</accession>
<keyword evidence="3" id="KW-1185">Reference proteome</keyword>
<dbReference type="Gene3D" id="3.30.420.40">
    <property type="match status" value="2"/>
</dbReference>
<dbReference type="InterPro" id="IPR043129">
    <property type="entry name" value="ATPase_NBD"/>
</dbReference>
<sequence>MSTEVRLVVAIDFGTTSSGYAFAHKEIPQNIIVQSDWGVINSFKVPTVIQYEDDSYTKVKSWGFPALAEKPTSQNKAKNSSKPIELFKLHLVESLKEKPFLPKGLNFKDVIRDFMKELGDHIEESLNRHWKSIDFYKNVLIVLTVPAEFDDKAIAIYRECVVNAGLLKDKYSNNLKFTTESEASAIYCLNYATKVGHILTPGASFMVVDCGKSTVDLTTRELLEDERLSEITDRTGDFCGSSSIDQAFLNIVEEKVGKSAIESVKNDHYFQFQYFVEEFCKEVKIPFTGVNDETGTLDLESSLPAIKKYIRGEEKNRMEEEEWLINLSFEDIKNMFDPVIDKIIHLIRGQLDKNEKGCSAIFLTGEFSESKYLQARIREEFGEIIFVPPHPSTSVMVGGVLYGLQERIVY</sequence>
<protein>
    <recommendedName>
        <fullName evidence="4">Actin-like ATPase domain-containing protein</fullName>
    </recommendedName>
</protein>
<dbReference type="EMBL" id="BLAL01000208">
    <property type="protein sequence ID" value="GES91945.1"/>
    <property type="molecule type" value="Genomic_DNA"/>
</dbReference>
<evidence type="ECO:0000313" key="3">
    <source>
        <dbReference type="Proteomes" id="UP000247702"/>
    </source>
</evidence>
<dbReference type="OrthoDB" id="2963168at2759"/>
<dbReference type="CDD" id="cd10229">
    <property type="entry name" value="ASKHA_NBD_HSP70_HSPA12"/>
    <property type="match status" value="1"/>
</dbReference>
<proteinExistence type="predicted"/>
<evidence type="ECO:0008006" key="4">
    <source>
        <dbReference type="Google" id="ProtNLM"/>
    </source>
</evidence>
<organism evidence="1 3">
    <name type="scientific">Rhizophagus clarus</name>
    <dbReference type="NCBI Taxonomy" id="94130"/>
    <lineage>
        <taxon>Eukaryota</taxon>
        <taxon>Fungi</taxon>
        <taxon>Fungi incertae sedis</taxon>
        <taxon>Mucoromycota</taxon>
        <taxon>Glomeromycotina</taxon>
        <taxon>Glomeromycetes</taxon>
        <taxon>Glomerales</taxon>
        <taxon>Glomeraceae</taxon>
        <taxon>Rhizophagus</taxon>
    </lineage>
</organism>
<reference evidence="1 3" key="1">
    <citation type="submission" date="2017-11" db="EMBL/GenBank/DDBJ databases">
        <title>The genome of Rhizophagus clarus HR1 reveals common genetic basis of auxotrophy among arbuscular mycorrhizal fungi.</title>
        <authorList>
            <person name="Kobayashi Y."/>
        </authorList>
    </citation>
    <scope>NUCLEOTIDE SEQUENCE [LARGE SCALE GENOMIC DNA]</scope>
    <source>
        <strain evidence="1 3">HR1</strain>
    </source>
</reference>